<organism evidence="2 3">
    <name type="scientific">Brachionus plicatilis</name>
    <name type="common">Marine rotifer</name>
    <name type="synonym">Brachionus muelleri</name>
    <dbReference type="NCBI Taxonomy" id="10195"/>
    <lineage>
        <taxon>Eukaryota</taxon>
        <taxon>Metazoa</taxon>
        <taxon>Spiralia</taxon>
        <taxon>Gnathifera</taxon>
        <taxon>Rotifera</taxon>
        <taxon>Eurotatoria</taxon>
        <taxon>Monogononta</taxon>
        <taxon>Pseudotrocha</taxon>
        <taxon>Ploima</taxon>
        <taxon>Brachionidae</taxon>
        <taxon>Brachionus</taxon>
    </lineage>
</organism>
<comment type="caution">
    <text evidence="2">The sequence shown here is derived from an EMBL/GenBank/DDBJ whole genome shotgun (WGS) entry which is preliminary data.</text>
</comment>
<dbReference type="Proteomes" id="UP000276133">
    <property type="component" value="Unassembled WGS sequence"/>
</dbReference>
<evidence type="ECO:0000313" key="3">
    <source>
        <dbReference type="Proteomes" id="UP000276133"/>
    </source>
</evidence>
<dbReference type="AlphaFoldDB" id="A0A3M7R3K8"/>
<evidence type="ECO:0000313" key="2">
    <source>
        <dbReference type="EMBL" id="RNA17828.1"/>
    </source>
</evidence>
<dbReference type="EMBL" id="REGN01004367">
    <property type="protein sequence ID" value="RNA17828.1"/>
    <property type="molecule type" value="Genomic_DNA"/>
</dbReference>
<feature type="chain" id="PRO_5018336417" evidence="1">
    <location>
        <begin position="18"/>
        <end position="60"/>
    </location>
</feature>
<evidence type="ECO:0000256" key="1">
    <source>
        <dbReference type="SAM" id="SignalP"/>
    </source>
</evidence>
<name>A0A3M7R3K8_BRAPC</name>
<protein>
    <submittedName>
        <fullName evidence="2">Uncharacterized protein</fullName>
    </submittedName>
</protein>
<reference evidence="2 3" key="1">
    <citation type="journal article" date="2018" name="Sci. Rep.">
        <title>Genomic signatures of local adaptation to the degree of environmental predictability in rotifers.</title>
        <authorList>
            <person name="Franch-Gras L."/>
            <person name="Hahn C."/>
            <person name="Garcia-Roger E.M."/>
            <person name="Carmona M.J."/>
            <person name="Serra M."/>
            <person name="Gomez A."/>
        </authorList>
    </citation>
    <scope>NUCLEOTIDE SEQUENCE [LARGE SCALE GENOMIC DNA]</scope>
    <source>
        <strain evidence="2">HYR1</strain>
    </source>
</reference>
<accession>A0A3M7R3K8</accession>
<feature type="signal peptide" evidence="1">
    <location>
        <begin position="1"/>
        <end position="17"/>
    </location>
</feature>
<proteinExistence type="predicted"/>
<gene>
    <name evidence="2" type="ORF">BpHYR1_039521</name>
</gene>
<sequence>MTRRLIYFLIFDFMSVAEPWFSDSELMFKILIKRKLNTMINRLSSIETRTLIINTDEKKL</sequence>
<keyword evidence="3" id="KW-1185">Reference proteome</keyword>
<keyword evidence="1" id="KW-0732">Signal</keyword>